<dbReference type="RefSeq" id="WP_046348926.1">
    <property type="nucleotide sequence ID" value="NZ_BBWU01000043.1"/>
</dbReference>
<dbReference type="AlphaFoldDB" id="A0A0E9MRL3"/>
<reference evidence="2 3" key="1">
    <citation type="submission" date="2015-04" db="EMBL/GenBank/DDBJ databases">
        <title>Whole genome shotgun sequence of Sphingomonas changbaiensis NBRC 104936.</title>
        <authorList>
            <person name="Katano-Makiyama Y."/>
            <person name="Hosoyama A."/>
            <person name="Hashimoto M."/>
            <person name="Noguchi M."/>
            <person name="Tsuchikane K."/>
            <person name="Ohji S."/>
            <person name="Yamazoe A."/>
            <person name="Ichikawa N."/>
            <person name="Kimura A."/>
            <person name="Fujita N."/>
        </authorList>
    </citation>
    <scope>NUCLEOTIDE SEQUENCE [LARGE SCALE GENOMIC DNA]</scope>
    <source>
        <strain evidence="2 3">NBRC 104936</strain>
    </source>
</reference>
<dbReference type="Pfam" id="PF11984">
    <property type="entry name" value="DUF3485"/>
    <property type="match status" value="1"/>
</dbReference>
<dbReference type="NCBIfam" id="NF045608">
    <property type="entry name" value="EpsI_type_V"/>
    <property type="match status" value="1"/>
</dbReference>
<dbReference type="InterPro" id="IPR014263">
    <property type="entry name" value="Methanolan_biosynth_EpsI"/>
</dbReference>
<feature type="domain" description="Methanolan biosynthesis EpsI" evidence="1">
    <location>
        <begin position="8"/>
        <end position="212"/>
    </location>
</feature>
<dbReference type="NCBIfam" id="TIGR02914">
    <property type="entry name" value="EpsI_fam"/>
    <property type="match status" value="1"/>
</dbReference>
<keyword evidence="3" id="KW-1185">Reference proteome</keyword>
<sequence length="234" mass="25464">MINRRDLLIGGACFATAAAAEGLRPHKRVTLLGDRKLEDLIPKSFGAWQAREAEGIVTPQSEDSLAARLYNQSVGRMYAGPDNSAVMLLIAYGNTQSDTLQLHRPEVCYPAFGFTIAENAPARFDLGHGAVVPGRNLVATSPGREERISYWTRIGEYLPTSNSEQREMKFRIALSGIIPDGVLVRISNMRSDDAEGFGLNERFAADLLKAVPVAARPALITTDKAHQLSAVTRA</sequence>
<dbReference type="Proteomes" id="UP000033202">
    <property type="component" value="Unassembled WGS sequence"/>
</dbReference>
<dbReference type="InterPro" id="IPR054654">
    <property type="entry name" value="EpsI_type_V_pred"/>
</dbReference>
<dbReference type="OrthoDB" id="8208147at2"/>
<evidence type="ECO:0000313" key="3">
    <source>
        <dbReference type="Proteomes" id="UP000033202"/>
    </source>
</evidence>
<dbReference type="STRING" id="1219043.SCH01S_43_00240"/>
<organism evidence="2 3">
    <name type="scientific">Sphingomonas changbaiensis NBRC 104936</name>
    <dbReference type="NCBI Taxonomy" id="1219043"/>
    <lineage>
        <taxon>Bacteria</taxon>
        <taxon>Pseudomonadati</taxon>
        <taxon>Pseudomonadota</taxon>
        <taxon>Alphaproteobacteria</taxon>
        <taxon>Sphingomonadales</taxon>
        <taxon>Sphingomonadaceae</taxon>
        <taxon>Sphingomonas</taxon>
    </lineage>
</organism>
<protein>
    <recommendedName>
        <fullName evidence="1">Methanolan biosynthesis EpsI domain-containing protein</fullName>
    </recommendedName>
</protein>
<proteinExistence type="predicted"/>
<evidence type="ECO:0000259" key="1">
    <source>
        <dbReference type="Pfam" id="PF11984"/>
    </source>
</evidence>
<name>A0A0E9MRL3_9SPHN</name>
<comment type="caution">
    <text evidence="2">The sequence shown here is derived from an EMBL/GenBank/DDBJ whole genome shotgun (WGS) entry which is preliminary data.</text>
</comment>
<dbReference type="EMBL" id="BBWU01000043">
    <property type="protein sequence ID" value="GAO40123.1"/>
    <property type="molecule type" value="Genomic_DNA"/>
</dbReference>
<accession>A0A0E9MRL3</accession>
<evidence type="ECO:0000313" key="2">
    <source>
        <dbReference type="EMBL" id="GAO40123.1"/>
    </source>
</evidence>
<gene>
    <name evidence="2" type="ORF">SCH01S_43_00240</name>
</gene>